<evidence type="ECO:0000313" key="6">
    <source>
        <dbReference type="EMBL" id="MBO8190547.1"/>
    </source>
</evidence>
<dbReference type="InterPro" id="IPR011991">
    <property type="entry name" value="ArsR-like_HTH"/>
</dbReference>
<organism evidence="6 7">
    <name type="scientific">Streptomyces oryzae</name>
    <dbReference type="NCBI Taxonomy" id="1434886"/>
    <lineage>
        <taxon>Bacteria</taxon>
        <taxon>Bacillati</taxon>
        <taxon>Actinomycetota</taxon>
        <taxon>Actinomycetes</taxon>
        <taxon>Kitasatosporales</taxon>
        <taxon>Streptomycetaceae</taxon>
        <taxon>Streptomyces</taxon>
    </lineage>
</organism>
<dbReference type="EMBL" id="JADKMA010000006">
    <property type="protein sequence ID" value="MBO8190547.1"/>
    <property type="molecule type" value="Genomic_DNA"/>
</dbReference>
<keyword evidence="3" id="KW-0804">Transcription</keyword>
<evidence type="ECO:0000313" key="7">
    <source>
        <dbReference type="Proteomes" id="UP001519064"/>
    </source>
</evidence>
<evidence type="ECO:0000256" key="4">
    <source>
        <dbReference type="SAM" id="MobiDB-lite"/>
    </source>
</evidence>
<keyword evidence="2" id="KW-0238">DNA-binding</keyword>
<dbReference type="SUPFAM" id="SSF46785">
    <property type="entry name" value="Winged helix' DNA-binding domain"/>
    <property type="match status" value="1"/>
</dbReference>
<sequence>MGRSYGQFCGLARALDVVGDRWNLLIVRQLLMGPARYRELLDGLPGVATNLLADRLRDLETAGVVERRLAEEGNAVVYALTPWGAELREPVNGLIRWSTPLMTRGPGGDHFRADWLLLALPALLADKAAAHQPATVGIAVDDDRLFQVRTTDAGAEVSLHDGRELDAVVRADASIVLGLAAGVLTLNDAAGLIDIDGDEGAVRRVFTPRRAETEPETATKPETETEGSA</sequence>
<keyword evidence="7" id="KW-1185">Reference proteome</keyword>
<dbReference type="Proteomes" id="UP001519064">
    <property type="component" value="Unassembled WGS sequence"/>
</dbReference>
<feature type="compositionally biased region" description="Basic and acidic residues" evidence="4">
    <location>
        <begin position="209"/>
        <end position="223"/>
    </location>
</feature>
<keyword evidence="1" id="KW-0805">Transcription regulation</keyword>
<dbReference type="PANTHER" id="PTHR33204:SF18">
    <property type="entry name" value="TRANSCRIPTIONAL REGULATORY PROTEIN"/>
    <property type="match status" value="1"/>
</dbReference>
<evidence type="ECO:0000256" key="2">
    <source>
        <dbReference type="ARBA" id="ARBA00023125"/>
    </source>
</evidence>
<dbReference type="InterPro" id="IPR002577">
    <property type="entry name" value="HTH_HxlR"/>
</dbReference>
<protein>
    <submittedName>
        <fullName evidence="6">Helix-turn-helix transcriptional regulator</fullName>
    </submittedName>
</protein>
<evidence type="ECO:0000259" key="5">
    <source>
        <dbReference type="PROSITE" id="PS51118"/>
    </source>
</evidence>
<accession>A0ABS3X595</accession>
<evidence type="ECO:0000256" key="1">
    <source>
        <dbReference type="ARBA" id="ARBA00023015"/>
    </source>
</evidence>
<proteinExistence type="predicted"/>
<dbReference type="InterPro" id="IPR036388">
    <property type="entry name" value="WH-like_DNA-bd_sf"/>
</dbReference>
<dbReference type="Gene3D" id="1.10.10.10">
    <property type="entry name" value="Winged helix-like DNA-binding domain superfamily/Winged helix DNA-binding domain"/>
    <property type="match status" value="1"/>
</dbReference>
<gene>
    <name evidence="6" type="ORF">ITI46_02300</name>
</gene>
<comment type="caution">
    <text evidence="6">The sequence shown here is derived from an EMBL/GenBank/DDBJ whole genome shotgun (WGS) entry which is preliminary data.</text>
</comment>
<dbReference type="PANTHER" id="PTHR33204">
    <property type="entry name" value="TRANSCRIPTIONAL REGULATOR, MARR FAMILY"/>
    <property type="match status" value="1"/>
</dbReference>
<dbReference type="PROSITE" id="PS51118">
    <property type="entry name" value="HTH_HXLR"/>
    <property type="match status" value="1"/>
</dbReference>
<feature type="region of interest" description="Disordered" evidence="4">
    <location>
        <begin position="207"/>
        <end position="229"/>
    </location>
</feature>
<name>A0ABS3X595_9ACTN</name>
<dbReference type="InterPro" id="IPR036390">
    <property type="entry name" value="WH_DNA-bd_sf"/>
</dbReference>
<evidence type="ECO:0000256" key="3">
    <source>
        <dbReference type="ARBA" id="ARBA00023163"/>
    </source>
</evidence>
<dbReference type="RefSeq" id="WP_209237630.1">
    <property type="nucleotide sequence ID" value="NZ_JADKMA010000006.1"/>
</dbReference>
<reference evidence="6 7" key="1">
    <citation type="submission" date="2020-11" db="EMBL/GenBank/DDBJ databases">
        <title>Streptomyces spirodelae sp. nov., isolated from duckweed.</title>
        <authorList>
            <person name="Saimee Y."/>
            <person name="Duangmal K."/>
        </authorList>
    </citation>
    <scope>NUCLEOTIDE SEQUENCE [LARGE SCALE GENOMIC DNA]</scope>
    <source>
        <strain evidence="6 7">S16-07</strain>
    </source>
</reference>
<dbReference type="Pfam" id="PF01638">
    <property type="entry name" value="HxlR"/>
    <property type="match status" value="1"/>
</dbReference>
<dbReference type="CDD" id="cd00090">
    <property type="entry name" value="HTH_ARSR"/>
    <property type="match status" value="1"/>
</dbReference>
<feature type="domain" description="HTH hxlR-type" evidence="5">
    <location>
        <begin position="9"/>
        <end position="106"/>
    </location>
</feature>